<evidence type="ECO:0000256" key="1">
    <source>
        <dbReference type="SAM" id="SignalP"/>
    </source>
</evidence>
<dbReference type="Proteomes" id="UP000018072">
    <property type="component" value="Unassembled WGS sequence"/>
</dbReference>
<sequence length="999" mass="110640">MSIRYLLSLALLAIGGGSSSWAQTSDIKTSANLNNPERVYTISNCNGLMMTPYTSPTRTNENAGKFAFYAASTEGQYLIYNVDSKVWVSYDKAYSYSNGPGKAKLISDKTNAQPWKATKTTAQNGTAAYEFQPITSTGKADKYMNWHGGIDFNPVDNKTITVGLWQDNGKQDNGSAWVLQEMVSNTYTVSGASVTINGKTYNDGDKITVSGSLLPSDVTAPEKDGKFATVQIDPETKTITVAYYDLPQLEDSEPYTNAWLYPIQQEKVGDATAWKDNNVYTLGNKVLQASFLNTEKAIYFLGSKAMNLVAGTEPFYVSFGSGVSVAASQMTLGKVELVDLAAEPNAIRGVKHYAGKALQANYTYSYNGQQISIVWRAVLRSGSHYLRTEMELTGVDNVDMFSIIPMSYKVDTKAAGSKPSAIGNTRGKVVLNDKIFAGLETPTAFNTVEDVANTDYSVIQGMWSRHTTLKKGETWKVSAVVGLIAQDGKQSSKNIRETQKRRSFLAYSERERAVPWRANPCYISWYELNIDRNNAAPGREYTNMTADGVLDVVAHWKSSLWDRYNVAPKNFVIDDGWDNYGTWTFHSGFPREMRDIASQAAEMGASVGAWLGPVGGYGQSGEYRRNYWKNNGGMQLSNPKYYDTFLAAATNLVKNQHDENGKGSFGFFKFDGISAQGTAVGPDPGDTGNENAEGIIRMEQYIRENLKEDIFFNTTVGTWASPFWYKITDATWRQDADWKKIGTNPNDREAWITYRDMQVYNIYVTDSPLCPINTLMTHGFILTEHGDVSKNMNYENALNELRCAFACGSGMVELYNDYKLMDKINNGKLWSDLADLIKWQKDNADVLMDAHWVGGNPWNGYRHEIYGWAAWNGKKSTLTLRNGDVAAKSITLTLREALEIPANISGKIVLTKPFDDQAALEGLTEGEAIDIDQQLTLTLPANSVFMFGGVEANDATAIKNVVSNETETLANATFYDLSGRKATAKHGVLVSKNKKYIVR</sequence>
<dbReference type="AlphaFoldDB" id="R7GVW7"/>
<dbReference type="EMBL" id="CBIT010000098">
    <property type="protein sequence ID" value="CDE31564.1"/>
    <property type="molecule type" value="Genomic_DNA"/>
</dbReference>
<organism evidence="2 3">
    <name type="scientific">Leyella stercorea CAG:629</name>
    <dbReference type="NCBI Taxonomy" id="1263103"/>
    <lineage>
        <taxon>Bacteria</taxon>
        <taxon>Pseudomonadati</taxon>
        <taxon>Bacteroidota</taxon>
        <taxon>Bacteroidia</taxon>
        <taxon>Bacteroidales</taxon>
        <taxon>Prevotellaceae</taxon>
        <taxon>Leyella</taxon>
    </lineage>
</organism>
<dbReference type="RefSeq" id="WP_022430288.1">
    <property type="nucleotide sequence ID" value="NZ_FR899246.1"/>
</dbReference>
<accession>R7GVW7</accession>
<gene>
    <name evidence="2" type="ORF">BN741_01070</name>
</gene>
<evidence type="ECO:0008006" key="4">
    <source>
        <dbReference type="Google" id="ProtNLM"/>
    </source>
</evidence>
<dbReference type="Gene3D" id="3.20.20.70">
    <property type="entry name" value="Aldolase class I"/>
    <property type="match status" value="1"/>
</dbReference>
<comment type="caution">
    <text evidence="2">The sequence shown here is derived from an EMBL/GenBank/DDBJ whole genome shotgun (WGS) entry which is preliminary data.</text>
</comment>
<reference evidence="2" key="1">
    <citation type="submission" date="2012-11" db="EMBL/GenBank/DDBJ databases">
        <title>Dependencies among metagenomic species, viruses, plasmids and units of genetic variation.</title>
        <authorList>
            <person name="Nielsen H.B."/>
            <person name="Almeida M."/>
            <person name="Juncker A.S."/>
            <person name="Rasmussen S."/>
            <person name="Li J."/>
            <person name="Sunagawa S."/>
            <person name="Plichta D."/>
            <person name="Gautier L."/>
            <person name="Le Chatelier E."/>
            <person name="Peletier E."/>
            <person name="Bonde I."/>
            <person name="Nielsen T."/>
            <person name="Manichanh C."/>
            <person name="Arumugam M."/>
            <person name="Batto J."/>
            <person name="Santos M.B.Q.D."/>
            <person name="Blom N."/>
            <person name="Borruel N."/>
            <person name="Burgdorf K.S."/>
            <person name="Boumezbeur F."/>
            <person name="Casellas F."/>
            <person name="Dore J."/>
            <person name="Guarner F."/>
            <person name="Hansen T."/>
            <person name="Hildebrand F."/>
            <person name="Kaas R.S."/>
            <person name="Kennedy S."/>
            <person name="Kristiansen K."/>
            <person name="Kultima J.R."/>
            <person name="Leonard P."/>
            <person name="Levenez F."/>
            <person name="Lund O."/>
            <person name="Moumen B."/>
            <person name="Le Paslier D."/>
            <person name="Pons N."/>
            <person name="Pedersen O."/>
            <person name="Prifti E."/>
            <person name="Qin J."/>
            <person name="Raes J."/>
            <person name="Tap J."/>
            <person name="Tims S."/>
            <person name="Ussery D.W."/>
            <person name="Yamada T."/>
            <person name="MetaHit consortium"/>
            <person name="Renault P."/>
            <person name="Sicheritz-Ponten T."/>
            <person name="Bork P."/>
            <person name="Wang J."/>
            <person name="Brunak S."/>
            <person name="Ehrlich S.D."/>
        </authorList>
    </citation>
    <scope>NUCLEOTIDE SEQUENCE [LARGE SCALE GENOMIC DNA]</scope>
</reference>
<protein>
    <recommendedName>
        <fullName evidence="4">Enterotoxin</fullName>
    </recommendedName>
</protein>
<proteinExistence type="predicted"/>
<name>R7GVW7_9BACT</name>
<feature type="signal peptide" evidence="1">
    <location>
        <begin position="1"/>
        <end position="22"/>
    </location>
</feature>
<evidence type="ECO:0000313" key="3">
    <source>
        <dbReference type="Proteomes" id="UP000018072"/>
    </source>
</evidence>
<feature type="chain" id="PRO_5004434188" description="Enterotoxin" evidence="1">
    <location>
        <begin position="23"/>
        <end position="999"/>
    </location>
</feature>
<dbReference type="STRING" id="1263103.BN741_01070"/>
<dbReference type="SUPFAM" id="SSF51445">
    <property type="entry name" value="(Trans)glycosidases"/>
    <property type="match status" value="1"/>
</dbReference>
<dbReference type="InterPro" id="IPR017853">
    <property type="entry name" value="GH"/>
</dbReference>
<dbReference type="InterPro" id="IPR013785">
    <property type="entry name" value="Aldolase_TIM"/>
</dbReference>
<evidence type="ECO:0000313" key="2">
    <source>
        <dbReference type="EMBL" id="CDE31564.1"/>
    </source>
</evidence>
<keyword evidence="1" id="KW-0732">Signal</keyword>